<gene>
    <name evidence="1" type="ORF">HRQ91_07060</name>
</gene>
<proteinExistence type="predicted"/>
<name>A0A975F4G6_9SPIR</name>
<dbReference type="RefSeq" id="WP_210118900.1">
    <property type="nucleotide sequence ID" value="NZ_CP054142.1"/>
</dbReference>
<dbReference type="PANTHER" id="PTHR42941">
    <property type="entry name" value="SLL1037 PROTEIN"/>
    <property type="match status" value="1"/>
</dbReference>
<reference evidence="1 2" key="1">
    <citation type="journal article" date="2021" name="Microbiol. Resour. Announc.">
        <title>Complete Genome Sequences of Three Human Oral Treponema parvum Isolates.</title>
        <authorList>
            <person name="Zeng H."/>
            <person name="Watt R.M."/>
        </authorList>
    </citation>
    <scope>NUCLEOTIDE SEQUENCE [LARGE SCALE GENOMIC DNA]</scope>
    <source>
        <strain evidence="1 2">ATCC 700770</strain>
    </source>
</reference>
<dbReference type="PANTHER" id="PTHR42941:SF1">
    <property type="entry name" value="SLL1037 PROTEIN"/>
    <property type="match status" value="1"/>
</dbReference>
<accession>A0A975F4G6</accession>
<evidence type="ECO:0000313" key="2">
    <source>
        <dbReference type="Proteomes" id="UP000671908"/>
    </source>
</evidence>
<dbReference type="Gene3D" id="3.40.190.10">
    <property type="entry name" value="Periplasmic binding protein-like II"/>
    <property type="match status" value="2"/>
</dbReference>
<dbReference type="EMBL" id="CP054142">
    <property type="protein sequence ID" value="QTQ14226.1"/>
    <property type="molecule type" value="Genomic_DNA"/>
</dbReference>
<dbReference type="CDD" id="cd13520">
    <property type="entry name" value="PBP2_TAXI_TRAP"/>
    <property type="match status" value="1"/>
</dbReference>
<keyword evidence="2" id="KW-1185">Reference proteome</keyword>
<dbReference type="Pfam" id="PF16868">
    <property type="entry name" value="NMT1_3"/>
    <property type="match status" value="1"/>
</dbReference>
<dbReference type="NCBIfam" id="TIGR02122">
    <property type="entry name" value="TRAP_TAXI"/>
    <property type="match status" value="1"/>
</dbReference>
<dbReference type="Proteomes" id="UP000671908">
    <property type="component" value="Chromosome"/>
</dbReference>
<dbReference type="SUPFAM" id="SSF53850">
    <property type="entry name" value="Periplasmic binding protein-like II"/>
    <property type="match status" value="1"/>
</dbReference>
<protein>
    <submittedName>
        <fullName evidence="1">TAXI family TRAP transporter solute-binding subunit</fullName>
    </submittedName>
</protein>
<organism evidence="1 2">
    <name type="scientific">Treponema parvum</name>
    <dbReference type="NCBI Taxonomy" id="138851"/>
    <lineage>
        <taxon>Bacteria</taxon>
        <taxon>Pseudomonadati</taxon>
        <taxon>Spirochaetota</taxon>
        <taxon>Spirochaetia</taxon>
        <taxon>Spirochaetales</taxon>
        <taxon>Treponemataceae</taxon>
        <taxon>Treponema</taxon>
    </lineage>
</organism>
<dbReference type="AlphaFoldDB" id="A0A975F4G6"/>
<sequence>MNIRRRKTAIARTFILLLVMAVLISQGALFAAGSKESSTGEKRYDLVFFSGPLGGSWYPLAGAAAEIIQNAIPGVTVEVLPGAGLVNIEAIQAGKAALGMGNSPSTADAYQGKPPFSGPADKVRNLMSLYNLTMHMVAPAESDIYTVRDFKGKRVSAQTAGNTGEVMFRGILSAYGLSYDDFAMIHHLSHGDSANLVRDRHADVMAATMNVPGPAIMELMMSRSMRLIPVEMEMFDAIQQINAGYVPFTIKAGSYPKQDKDVLSVGMISHFAVSADLPDDLVYKIAEALYNKIDKLRAVVNTIQTDTDFMTTDIGAPMHPGANKFYDTVKKNRSAR</sequence>
<evidence type="ECO:0000313" key="1">
    <source>
        <dbReference type="EMBL" id="QTQ14226.1"/>
    </source>
</evidence>
<dbReference type="KEGG" id="tpav:HRQ91_07060"/>
<dbReference type="InterPro" id="IPR011852">
    <property type="entry name" value="TRAP_TAXI"/>
</dbReference>